<keyword evidence="2" id="KW-1185">Reference proteome</keyword>
<protein>
    <submittedName>
        <fullName evidence="1">DUF692 family protein</fullName>
    </submittedName>
</protein>
<dbReference type="RefSeq" id="WP_202766578.1">
    <property type="nucleotide sequence ID" value="NZ_JAESWA010000017.1"/>
</dbReference>
<gene>
    <name evidence="1" type="ORF">JK634_05280</name>
</gene>
<dbReference type="Pfam" id="PF05114">
    <property type="entry name" value="MbnB_TglH_ChrH"/>
    <property type="match status" value="1"/>
</dbReference>
<sequence length="264" mass="30530">MKIGCNWSRALKVLLEKDAVNVDYIKSGAFGNFNKEFSTMRSLRPILVHGLGYFENAGTQSLEMIDFKSANEIINKCGSPHYGFHLAIRNEDMFEGMSEVNIYNRMGKNIQIFKKNLSVPLLVENSPDTPSDRSDYDLYPFNEPDQINKLLIDNDVFFLLDITHAKLTAKFRGFDIYDYLDNLKLDRVKEIHINGSGYDKDGFPMDTHEEMKEEDYGLLKWVLSKAKPDIVTLEFNEVEDKNYDEAIIATERQLNRINEICNDR</sequence>
<accession>A0A937FC67</accession>
<name>A0A937FC67_9CLOT</name>
<evidence type="ECO:0000313" key="2">
    <source>
        <dbReference type="Proteomes" id="UP000623681"/>
    </source>
</evidence>
<dbReference type="AlphaFoldDB" id="A0A937FC67"/>
<dbReference type="Gene3D" id="3.20.20.150">
    <property type="entry name" value="Divalent-metal-dependent TIM barrel enzymes"/>
    <property type="match status" value="1"/>
</dbReference>
<comment type="caution">
    <text evidence="1">The sequence shown here is derived from an EMBL/GenBank/DDBJ whole genome shotgun (WGS) entry which is preliminary data.</text>
</comment>
<dbReference type="InterPro" id="IPR007801">
    <property type="entry name" value="MbnB/TglH/ChrH"/>
</dbReference>
<proteinExistence type="predicted"/>
<organism evidence="1 2">
    <name type="scientific">Clostridium paridis</name>
    <dbReference type="NCBI Taxonomy" id="2803863"/>
    <lineage>
        <taxon>Bacteria</taxon>
        <taxon>Bacillati</taxon>
        <taxon>Bacillota</taxon>
        <taxon>Clostridia</taxon>
        <taxon>Eubacteriales</taxon>
        <taxon>Clostridiaceae</taxon>
        <taxon>Clostridium</taxon>
    </lineage>
</organism>
<evidence type="ECO:0000313" key="1">
    <source>
        <dbReference type="EMBL" id="MBL4931209.1"/>
    </source>
</evidence>
<dbReference type="SUPFAM" id="SSF51658">
    <property type="entry name" value="Xylose isomerase-like"/>
    <property type="match status" value="1"/>
</dbReference>
<dbReference type="Proteomes" id="UP000623681">
    <property type="component" value="Unassembled WGS sequence"/>
</dbReference>
<dbReference type="InterPro" id="IPR036237">
    <property type="entry name" value="Xyl_isomerase-like_sf"/>
</dbReference>
<reference evidence="1" key="1">
    <citation type="submission" date="2021-01" db="EMBL/GenBank/DDBJ databases">
        <title>Genome public.</title>
        <authorList>
            <person name="Liu C."/>
            <person name="Sun Q."/>
        </authorList>
    </citation>
    <scope>NUCLEOTIDE SEQUENCE</scope>
    <source>
        <strain evidence="1">YIM B02565</strain>
    </source>
</reference>
<dbReference type="EMBL" id="JAESWA010000017">
    <property type="protein sequence ID" value="MBL4931209.1"/>
    <property type="molecule type" value="Genomic_DNA"/>
</dbReference>